<dbReference type="Gene3D" id="1.10.490.10">
    <property type="entry name" value="Globins"/>
    <property type="match status" value="1"/>
</dbReference>
<dbReference type="InterPro" id="IPR009050">
    <property type="entry name" value="Globin-like_sf"/>
</dbReference>
<proteinExistence type="predicted"/>
<gene>
    <name evidence="6" type="ORF">C2E20_1585</name>
</gene>
<evidence type="ECO:0000313" key="7">
    <source>
        <dbReference type="Proteomes" id="UP000239649"/>
    </source>
</evidence>
<dbReference type="SUPFAM" id="SSF46458">
    <property type="entry name" value="Globin-like"/>
    <property type="match status" value="1"/>
</dbReference>
<keyword evidence="7" id="KW-1185">Reference proteome</keyword>
<dbReference type="EMBL" id="LHPF02000002">
    <property type="protein sequence ID" value="PSC75367.1"/>
    <property type="molecule type" value="Genomic_DNA"/>
</dbReference>
<dbReference type="CDD" id="cd00454">
    <property type="entry name" value="TrHb1_N"/>
    <property type="match status" value="1"/>
</dbReference>
<feature type="region of interest" description="Disordered" evidence="5">
    <location>
        <begin position="281"/>
        <end position="314"/>
    </location>
</feature>
<dbReference type="AlphaFoldDB" id="A0A2P6VMT3"/>
<evidence type="ECO:0000256" key="5">
    <source>
        <dbReference type="SAM" id="MobiDB-lite"/>
    </source>
</evidence>
<keyword evidence="1" id="KW-0813">Transport</keyword>
<keyword evidence="2" id="KW-0349">Heme</keyword>
<dbReference type="InterPro" id="IPR001486">
    <property type="entry name" value="Hemoglobin_trunc"/>
</dbReference>
<feature type="compositionally biased region" description="Low complexity" evidence="5">
    <location>
        <begin position="117"/>
        <end position="129"/>
    </location>
</feature>
<keyword evidence="3" id="KW-0479">Metal-binding</keyword>
<dbReference type="Proteomes" id="UP000239649">
    <property type="component" value="Unassembled WGS sequence"/>
</dbReference>
<accession>A0A2P6VMT3</accession>
<dbReference type="InterPro" id="IPR012292">
    <property type="entry name" value="Globin/Proto"/>
</dbReference>
<dbReference type="GO" id="GO:0019825">
    <property type="term" value="F:oxygen binding"/>
    <property type="evidence" value="ECO:0007669"/>
    <property type="project" value="InterPro"/>
</dbReference>
<dbReference type="STRING" id="554055.A0A2P6VMT3"/>
<dbReference type="GO" id="GO:0046872">
    <property type="term" value="F:metal ion binding"/>
    <property type="evidence" value="ECO:0007669"/>
    <property type="project" value="UniProtKB-KW"/>
</dbReference>
<evidence type="ECO:0000256" key="4">
    <source>
        <dbReference type="ARBA" id="ARBA00023004"/>
    </source>
</evidence>
<feature type="region of interest" description="Disordered" evidence="5">
    <location>
        <begin position="93"/>
        <end position="157"/>
    </location>
</feature>
<protein>
    <submittedName>
        <fullName evidence="6">Globin</fullName>
    </submittedName>
</protein>
<dbReference type="OrthoDB" id="514183at2759"/>
<keyword evidence="4" id="KW-0408">Iron</keyword>
<reference evidence="6 7" key="1">
    <citation type="journal article" date="2018" name="Plant J.">
        <title>Genome sequences of Chlorella sorokiniana UTEX 1602 and Micractinium conductrix SAG 241.80: implications to maltose excretion by a green alga.</title>
        <authorList>
            <person name="Arriola M.B."/>
            <person name="Velmurugan N."/>
            <person name="Zhang Y."/>
            <person name="Plunkett M.H."/>
            <person name="Hondzo H."/>
            <person name="Barney B.M."/>
        </authorList>
    </citation>
    <scope>NUCLEOTIDE SEQUENCE [LARGE SCALE GENOMIC DNA]</scope>
    <source>
        <strain evidence="6 7">SAG 241.80</strain>
    </source>
</reference>
<comment type="caution">
    <text evidence="6">The sequence shown here is derived from an EMBL/GenBank/DDBJ whole genome shotgun (WGS) entry which is preliminary data.</text>
</comment>
<evidence type="ECO:0000256" key="1">
    <source>
        <dbReference type="ARBA" id="ARBA00022448"/>
    </source>
</evidence>
<name>A0A2P6VMT3_9CHLO</name>
<sequence length="314" mass="33128">MLPAIQPAVVGLDQYQDAAAAPAAALAAAERAASGALSTASTDTGPALAGDLAMLSRGTSLDGSATQEEEELSRELTQEILLEFNGLSTRPASRRSSRRVSLCSSHAASRKPSEALGAASEQGDAQAGDDAAREDGGSDGGSEGTAESDEAEPLPSLYDQLGGGVALKVVVDVLYQHVLGDPRLSPFFEGVDMSKHARKFLLFASYVLGGPDEYLQLHPEPWPQLYTVHERLIKNMGLVESHFEMVKEHFGEALQGLGATPLLIEQALSIVESTRSCLFRLDRPGSPQEQEQQEQQPAAACPFSKADAAAGSKK</sequence>
<evidence type="ECO:0000256" key="3">
    <source>
        <dbReference type="ARBA" id="ARBA00022723"/>
    </source>
</evidence>
<evidence type="ECO:0000256" key="2">
    <source>
        <dbReference type="ARBA" id="ARBA00022617"/>
    </source>
</evidence>
<evidence type="ECO:0000313" key="6">
    <source>
        <dbReference type="EMBL" id="PSC75367.1"/>
    </source>
</evidence>
<organism evidence="6 7">
    <name type="scientific">Micractinium conductrix</name>
    <dbReference type="NCBI Taxonomy" id="554055"/>
    <lineage>
        <taxon>Eukaryota</taxon>
        <taxon>Viridiplantae</taxon>
        <taxon>Chlorophyta</taxon>
        <taxon>core chlorophytes</taxon>
        <taxon>Trebouxiophyceae</taxon>
        <taxon>Chlorellales</taxon>
        <taxon>Chlorellaceae</taxon>
        <taxon>Chlorella clade</taxon>
        <taxon>Micractinium</taxon>
    </lineage>
</organism>
<dbReference type="Pfam" id="PF01152">
    <property type="entry name" value="Bac_globin"/>
    <property type="match status" value="1"/>
</dbReference>
<feature type="compositionally biased region" description="Low complexity" evidence="5">
    <location>
        <begin position="287"/>
        <end position="300"/>
    </location>
</feature>
<dbReference type="GO" id="GO:0020037">
    <property type="term" value="F:heme binding"/>
    <property type="evidence" value="ECO:0007669"/>
    <property type="project" value="InterPro"/>
</dbReference>